<organism evidence="1 2">
    <name type="scientific">Trifolium medium</name>
    <dbReference type="NCBI Taxonomy" id="97028"/>
    <lineage>
        <taxon>Eukaryota</taxon>
        <taxon>Viridiplantae</taxon>
        <taxon>Streptophyta</taxon>
        <taxon>Embryophyta</taxon>
        <taxon>Tracheophyta</taxon>
        <taxon>Spermatophyta</taxon>
        <taxon>Magnoliopsida</taxon>
        <taxon>eudicotyledons</taxon>
        <taxon>Gunneridae</taxon>
        <taxon>Pentapetalae</taxon>
        <taxon>rosids</taxon>
        <taxon>fabids</taxon>
        <taxon>Fabales</taxon>
        <taxon>Fabaceae</taxon>
        <taxon>Papilionoideae</taxon>
        <taxon>50 kb inversion clade</taxon>
        <taxon>NPAAA clade</taxon>
        <taxon>Hologalegina</taxon>
        <taxon>IRL clade</taxon>
        <taxon>Trifolieae</taxon>
        <taxon>Trifolium</taxon>
    </lineage>
</organism>
<evidence type="ECO:0000313" key="1">
    <source>
        <dbReference type="EMBL" id="MCI58276.1"/>
    </source>
</evidence>
<sequence length="36" mass="4039">WTGWLERVVCLLMLQGVVGSLTRSVLTVGPFTSRYL</sequence>
<proteinExistence type="predicted"/>
<accession>A0A392TDT9</accession>
<dbReference type="EMBL" id="LXQA010543600">
    <property type="protein sequence ID" value="MCI58276.1"/>
    <property type="molecule type" value="Genomic_DNA"/>
</dbReference>
<name>A0A392TDT9_9FABA</name>
<dbReference type="AlphaFoldDB" id="A0A392TDT9"/>
<keyword evidence="2" id="KW-1185">Reference proteome</keyword>
<dbReference type="Proteomes" id="UP000265520">
    <property type="component" value="Unassembled WGS sequence"/>
</dbReference>
<reference evidence="1 2" key="1">
    <citation type="journal article" date="2018" name="Front. Plant Sci.">
        <title>Red Clover (Trifolium pratense) and Zigzag Clover (T. medium) - A Picture of Genomic Similarities and Differences.</title>
        <authorList>
            <person name="Dluhosova J."/>
            <person name="Istvanek J."/>
            <person name="Nedelnik J."/>
            <person name="Repkova J."/>
        </authorList>
    </citation>
    <scope>NUCLEOTIDE SEQUENCE [LARGE SCALE GENOMIC DNA]</scope>
    <source>
        <strain evidence="2">cv. 10/8</strain>
        <tissue evidence="1">Leaf</tissue>
    </source>
</reference>
<comment type="caution">
    <text evidence="1">The sequence shown here is derived from an EMBL/GenBank/DDBJ whole genome shotgun (WGS) entry which is preliminary data.</text>
</comment>
<protein>
    <submittedName>
        <fullName evidence="1">Uncharacterized protein</fullName>
    </submittedName>
</protein>
<feature type="non-terminal residue" evidence="1">
    <location>
        <position position="1"/>
    </location>
</feature>
<evidence type="ECO:0000313" key="2">
    <source>
        <dbReference type="Proteomes" id="UP000265520"/>
    </source>
</evidence>